<organism evidence="2 3">
    <name type="scientific">Pinctada imbricata</name>
    <name type="common">Atlantic pearl-oyster</name>
    <name type="synonym">Pinctada martensii</name>
    <dbReference type="NCBI Taxonomy" id="66713"/>
    <lineage>
        <taxon>Eukaryota</taxon>
        <taxon>Metazoa</taxon>
        <taxon>Spiralia</taxon>
        <taxon>Lophotrochozoa</taxon>
        <taxon>Mollusca</taxon>
        <taxon>Bivalvia</taxon>
        <taxon>Autobranchia</taxon>
        <taxon>Pteriomorphia</taxon>
        <taxon>Pterioida</taxon>
        <taxon>Pterioidea</taxon>
        <taxon>Pteriidae</taxon>
        <taxon>Pinctada</taxon>
    </lineage>
</organism>
<reference evidence="2" key="1">
    <citation type="submission" date="2019-08" db="EMBL/GenBank/DDBJ databases">
        <title>The improved chromosome-level genome for the pearl oyster Pinctada fucata martensii using PacBio sequencing and Hi-C.</title>
        <authorList>
            <person name="Zheng Z."/>
        </authorList>
    </citation>
    <scope>NUCLEOTIDE SEQUENCE</scope>
    <source>
        <strain evidence="2">ZZ-2019</strain>
        <tissue evidence="2">Adductor muscle</tissue>
    </source>
</reference>
<proteinExistence type="predicted"/>
<evidence type="ECO:0000259" key="1">
    <source>
        <dbReference type="Pfam" id="PF13358"/>
    </source>
</evidence>
<comment type="caution">
    <text evidence="2">The sequence shown here is derived from an EMBL/GenBank/DDBJ whole genome shotgun (WGS) entry which is preliminary data.</text>
</comment>
<gene>
    <name evidence="2" type="ORF">FSP39_017726</name>
</gene>
<keyword evidence="3" id="KW-1185">Reference proteome</keyword>
<accession>A0AA88XG08</accession>
<name>A0AA88XG08_PINIB</name>
<dbReference type="EMBL" id="VSWD01000013">
    <property type="protein sequence ID" value="KAK3084704.1"/>
    <property type="molecule type" value="Genomic_DNA"/>
</dbReference>
<dbReference type="InterPro" id="IPR047655">
    <property type="entry name" value="Transpos_IS630-like"/>
</dbReference>
<dbReference type="InterPro" id="IPR038717">
    <property type="entry name" value="Tc1-like_DDE_dom"/>
</dbReference>
<dbReference type="GO" id="GO:0003676">
    <property type="term" value="F:nucleic acid binding"/>
    <property type="evidence" value="ECO:0007669"/>
    <property type="project" value="InterPro"/>
</dbReference>
<dbReference type="InterPro" id="IPR036397">
    <property type="entry name" value="RNaseH_sf"/>
</dbReference>
<dbReference type="AlphaFoldDB" id="A0AA88XG08"/>
<dbReference type="InterPro" id="IPR052338">
    <property type="entry name" value="Transposase_5"/>
</dbReference>
<dbReference type="PANTHER" id="PTHR23022:SF135">
    <property type="entry name" value="SI:DKEY-77F5.3"/>
    <property type="match status" value="1"/>
</dbReference>
<evidence type="ECO:0000313" key="3">
    <source>
        <dbReference type="Proteomes" id="UP001186944"/>
    </source>
</evidence>
<dbReference type="Pfam" id="PF13358">
    <property type="entry name" value="DDE_3"/>
    <property type="match status" value="1"/>
</dbReference>
<protein>
    <recommendedName>
        <fullName evidence="1">Tc1-like transposase DDE domain-containing protein</fullName>
    </recommendedName>
</protein>
<feature type="domain" description="Tc1-like transposase DDE" evidence="1">
    <location>
        <begin position="155"/>
        <end position="307"/>
    </location>
</feature>
<dbReference type="Gene3D" id="3.30.420.10">
    <property type="entry name" value="Ribonuclease H-like superfamily/Ribonuclease H"/>
    <property type="match status" value="1"/>
</dbReference>
<dbReference type="NCBIfam" id="NF033545">
    <property type="entry name" value="transpos_IS630"/>
    <property type="match status" value="1"/>
</dbReference>
<dbReference type="PANTHER" id="PTHR23022">
    <property type="entry name" value="TRANSPOSABLE ELEMENT-RELATED"/>
    <property type="match status" value="1"/>
</dbReference>
<evidence type="ECO:0000313" key="2">
    <source>
        <dbReference type="EMBL" id="KAK3084704.1"/>
    </source>
</evidence>
<sequence>MASHRQGQALPMVFRRKILQYRASNMPVTEIMSTLKKEHNVSISRKTVYNTFRKTQQKSSKPKAESPKLSGTLHKKVIDFWMTKNPELTSSMISRRFFQCFGMQVSASHIRRIRQQMGWRCKQTSYCQLISQKNKKERLKWCLDAYSKKEDFRNVIFTDESTVELRANGNVHFYKSSDDRFDKVPTKRPKPKHAYKVNVWGGISYEGRCSICIFTGIMDSKIYQQILENNLVPFVNEVFPDGFRLYQDNDSKHVSKSTQEWFEQKGIRDSVMKTPASSPDLNPIENVWASLKHHLSTQVKPRTVDELVDGIRKFWENLTADDCHRYINHIHKVIPEVIINDGAATRF</sequence>
<dbReference type="InterPro" id="IPR009057">
    <property type="entry name" value="Homeodomain-like_sf"/>
</dbReference>
<dbReference type="Proteomes" id="UP001186944">
    <property type="component" value="Unassembled WGS sequence"/>
</dbReference>
<dbReference type="SUPFAM" id="SSF46689">
    <property type="entry name" value="Homeodomain-like"/>
    <property type="match status" value="1"/>
</dbReference>